<dbReference type="SUPFAM" id="SSF57850">
    <property type="entry name" value="RING/U-box"/>
    <property type="match status" value="1"/>
</dbReference>
<dbReference type="OrthoDB" id="8062037at2759"/>
<dbReference type="EMBL" id="ML143409">
    <property type="protein sequence ID" value="TBU29974.1"/>
    <property type="molecule type" value="Genomic_DNA"/>
</dbReference>
<reference evidence="4" key="1">
    <citation type="submission" date="2019-01" db="EMBL/GenBank/DDBJ databases">
        <title>Draft genome sequences of three monokaryotic isolates of the white-rot basidiomycete fungus Dichomitus squalens.</title>
        <authorList>
            <consortium name="DOE Joint Genome Institute"/>
            <person name="Lopez S.C."/>
            <person name="Andreopoulos B."/>
            <person name="Pangilinan J."/>
            <person name="Lipzen A."/>
            <person name="Riley R."/>
            <person name="Ahrendt S."/>
            <person name="Ng V."/>
            <person name="Barry K."/>
            <person name="Daum C."/>
            <person name="Grigoriev I.V."/>
            <person name="Hilden K.S."/>
            <person name="Makela M.R."/>
            <person name="de Vries R.P."/>
        </authorList>
    </citation>
    <scope>NUCLEOTIDE SEQUENCE [LARGE SCALE GENOMIC DNA]</scope>
    <source>
        <strain evidence="4">OM18370.1</strain>
    </source>
</reference>
<keyword evidence="1" id="KW-0479">Metal-binding</keyword>
<dbReference type="PANTHER" id="PTHR22765">
    <property type="entry name" value="RING FINGER AND PROTEASE ASSOCIATED DOMAIN-CONTAINING"/>
    <property type="match status" value="1"/>
</dbReference>
<feature type="compositionally biased region" description="Acidic residues" evidence="2">
    <location>
        <begin position="90"/>
        <end position="101"/>
    </location>
</feature>
<dbReference type="PROSITE" id="PS50089">
    <property type="entry name" value="ZF_RING_2"/>
    <property type="match status" value="1"/>
</dbReference>
<evidence type="ECO:0000256" key="2">
    <source>
        <dbReference type="SAM" id="MobiDB-lite"/>
    </source>
</evidence>
<dbReference type="InterPro" id="IPR051826">
    <property type="entry name" value="E3_ubiquitin-ligase_domain"/>
</dbReference>
<dbReference type="GO" id="GO:0008270">
    <property type="term" value="F:zinc ion binding"/>
    <property type="evidence" value="ECO:0007669"/>
    <property type="project" value="UniProtKB-KW"/>
</dbReference>
<sequence>MDRFPNRTARSWSVWAESRTMQQTAPAEPDSLVEMLMNPDFLPPPLRDDSEVRDHPPSAYNDLPPLEDEPTPHDVPSTSNAPEDHLAPLDGEEPPPLEDDGSSPVARPVPAVDVASTATTSNFPSAPSNGVLPEAGSAHANAGSSRRTSSRPAGGAARHEDDGAESDSSLPSLQSVSDSSDEENDDYINESESDWDDDESLDETEDEASIARMIEDDSPRSLGATVPNAFTDAEPLLTPGLERFPWQSYRDLLERARGMIPDIDDRVQGPPDWVAEMTARITGIDNDPQRAETLLVGMEIVPEALALRYEKLRSTDGEDLDGCAVCRDDLIDKSSDAGEAARLLEVFAFLPFNHEPNHIVAFPCSGKHLFHRNCLFPWLARKTTCPTCRFDIDPHSLTLGTSTGSRDTTSSNSEADIAPPARVWRPPQVESMSDWLDAEERAKNSGLPRKRPEVVMPEYPALPPHTRTGIFARGAAPPRPTRPDGAPLSDILDEAPSWGFDPETGDFDMTAAYEDIQVMRHRFINLEARSRRVGNLIAQLPRPEHNTDVPTRSPSAPAVPPSEAPRRPESQTRPSPSPMFPGLFTAAPHRVGRSLVFGPHGSRAAEVVGAREHDEMALLRQEIASRFLGEEAASSNDILPSPTTAEHAADLRSTPVSHDPPPNDVVIDAPINLDYHSRELLRIYLERRGHHSSTRRQETSTTVIIPPSVTGTHEVTVVPEGVATTVTISVHDSANPVGGAQGVASALPHASAGAGGVPDWSIYNPSDDLD</sequence>
<keyword evidence="1" id="KW-0863">Zinc-finger</keyword>
<feature type="region of interest" description="Disordered" evidence="2">
    <location>
        <begin position="399"/>
        <end position="432"/>
    </location>
</feature>
<evidence type="ECO:0000313" key="4">
    <source>
        <dbReference type="EMBL" id="TBU29974.1"/>
    </source>
</evidence>
<gene>
    <name evidence="4" type="ORF">BD311DRAFT_691905</name>
</gene>
<feature type="compositionally biased region" description="Basic and acidic residues" evidence="2">
    <location>
        <begin position="46"/>
        <end position="56"/>
    </location>
</feature>
<proteinExistence type="predicted"/>
<feature type="compositionally biased region" description="Polar residues" evidence="2">
    <location>
        <begin position="117"/>
        <end position="128"/>
    </location>
</feature>
<feature type="compositionally biased region" description="Low complexity" evidence="2">
    <location>
        <begin position="399"/>
        <end position="411"/>
    </location>
</feature>
<feature type="region of interest" description="Disordered" evidence="2">
    <location>
        <begin position="538"/>
        <end position="585"/>
    </location>
</feature>
<organism evidence="4">
    <name type="scientific">Dichomitus squalens</name>
    <dbReference type="NCBI Taxonomy" id="114155"/>
    <lineage>
        <taxon>Eukaryota</taxon>
        <taxon>Fungi</taxon>
        <taxon>Dikarya</taxon>
        <taxon>Basidiomycota</taxon>
        <taxon>Agaricomycotina</taxon>
        <taxon>Agaricomycetes</taxon>
        <taxon>Polyporales</taxon>
        <taxon>Polyporaceae</taxon>
        <taxon>Dichomitus</taxon>
    </lineage>
</organism>
<dbReference type="GO" id="GO:0061630">
    <property type="term" value="F:ubiquitin protein ligase activity"/>
    <property type="evidence" value="ECO:0007669"/>
    <property type="project" value="TreeGrafter"/>
</dbReference>
<dbReference type="Pfam" id="PF13639">
    <property type="entry name" value="zf-RING_2"/>
    <property type="match status" value="1"/>
</dbReference>
<dbReference type="InterPro" id="IPR013083">
    <property type="entry name" value="Znf_RING/FYVE/PHD"/>
</dbReference>
<feature type="compositionally biased region" description="Polar residues" evidence="2">
    <location>
        <begin position="142"/>
        <end position="151"/>
    </location>
</feature>
<feature type="compositionally biased region" description="Low complexity" evidence="2">
    <location>
        <begin position="166"/>
        <end position="178"/>
    </location>
</feature>
<dbReference type="InterPro" id="IPR001841">
    <property type="entry name" value="Znf_RING"/>
</dbReference>
<evidence type="ECO:0000259" key="3">
    <source>
        <dbReference type="PROSITE" id="PS50089"/>
    </source>
</evidence>
<feature type="region of interest" description="Disordered" evidence="2">
    <location>
        <begin position="748"/>
        <end position="770"/>
    </location>
</feature>
<evidence type="ECO:0000256" key="1">
    <source>
        <dbReference type="PROSITE-ProRule" id="PRU00175"/>
    </source>
</evidence>
<dbReference type="Gene3D" id="3.30.40.10">
    <property type="entry name" value="Zinc/RING finger domain, C3HC4 (zinc finger)"/>
    <property type="match status" value="1"/>
</dbReference>
<dbReference type="AlphaFoldDB" id="A0A4Q9MQC0"/>
<name>A0A4Q9MQC0_9APHY</name>
<dbReference type="GO" id="GO:0006511">
    <property type="term" value="P:ubiquitin-dependent protein catabolic process"/>
    <property type="evidence" value="ECO:0007669"/>
    <property type="project" value="TreeGrafter"/>
</dbReference>
<dbReference type="PANTHER" id="PTHR22765:SF434">
    <property type="entry name" value="GB|AAD18119.1-RELATED"/>
    <property type="match status" value="1"/>
</dbReference>
<feature type="compositionally biased region" description="Acidic residues" evidence="2">
    <location>
        <begin position="179"/>
        <end position="206"/>
    </location>
</feature>
<feature type="compositionally biased region" description="Low complexity" evidence="2">
    <location>
        <begin position="102"/>
        <end position="116"/>
    </location>
</feature>
<dbReference type="Proteomes" id="UP000292957">
    <property type="component" value="Unassembled WGS sequence"/>
</dbReference>
<protein>
    <recommendedName>
        <fullName evidence="3">RING-type domain-containing protein</fullName>
    </recommendedName>
</protein>
<feature type="region of interest" description="Disordered" evidence="2">
    <location>
        <begin position="1"/>
        <end position="206"/>
    </location>
</feature>
<keyword evidence="1" id="KW-0862">Zinc</keyword>
<accession>A0A4Q9MQC0</accession>
<feature type="domain" description="RING-type" evidence="3">
    <location>
        <begin position="323"/>
        <end position="389"/>
    </location>
</feature>